<dbReference type="Pfam" id="PF13325">
    <property type="entry name" value="MCRS_N"/>
    <property type="match status" value="1"/>
</dbReference>
<dbReference type="PANTHER" id="PTHR13233">
    <property type="entry name" value="MICROSPHERULE PROTEIN 1"/>
    <property type="match status" value="1"/>
</dbReference>
<dbReference type="InterPro" id="IPR037912">
    <property type="entry name" value="MCRS1"/>
</dbReference>
<dbReference type="GO" id="GO:0045944">
    <property type="term" value="P:positive regulation of transcription by RNA polymerase II"/>
    <property type="evidence" value="ECO:0007669"/>
    <property type="project" value="TreeGrafter"/>
</dbReference>
<evidence type="ECO:0000256" key="1">
    <source>
        <dbReference type="SAM" id="MobiDB-lite"/>
    </source>
</evidence>
<reference evidence="3" key="1">
    <citation type="submission" date="2016-06" db="UniProtKB">
        <authorList>
            <consortium name="WormBaseParasite"/>
        </authorList>
    </citation>
    <scope>IDENTIFICATION</scope>
</reference>
<dbReference type="GO" id="GO:0002151">
    <property type="term" value="F:G-quadruplex RNA binding"/>
    <property type="evidence" value="ECO:0007669"/>
    <property type="project" value="InterPro"/>
</dbReference>
<dbReference type="GO" id="GO:0044545">
    <property type="term" value="C:NSL complex"/>
    <property type="evidence" value="ECO:0007669"/>
    <property type="project" value="TreeGrafter"/>
</dbReference>
<evidence type="ECO:0000313" key="3">
    <source>
        <dbReference type="WBParaSite" id="SBAD_0000355701-mRNA-1"/>
    </source>
</evidence>
<dbReference type="PANTHER" id="PTHR13233:SF0">
    <property type="entry name" value="MICROSPHERULE PROTEIN 1"/>
    <property type="match status" value="1"/>
</dbReference>
<protein>
    <submittedName>
        <fullName evidence="3">MCRS_N domain-containing protein</fullName>
    </submittedName>
</protein>
<dbReference type="AlphaFoldDB" id="A0A183IIF3"/>
<name>A0A183IIF3_9BILA</name>
<dbReference type="GO" id="GO:0071339">
    <property type="term" value="C:MLL1 complex"/>
    <property type="evidence" value="ECO:0007669"/>
    <property type="project" value="InterPro"/>
</dbReference>
<evidence type="ECO:0000259" key="2">
    <source>
        <dbReference type="Pfam" id="PF13325"/>
    </source>
</evidence>
<proteinExistence type="predicted"/>
<organism evidence="3">
    <name type="scientific">Soboliphyme baturini</name>
    <dbReference type="NCBI Taxonomy" id="241478"/>
    <lineage>
        <taxon>Eukaryota</taxon>
        <taxon>Metazoa</taxon>
        <taxon>Ecdysozoa</taxon>
        <taxon>Nematoda</taxon>
        <taxon>Enoplea</taxon>
        <taxon>Dorylaimia</taxon>
        <taxon>Dioctophymatida</taxon>
        <taxon>Dioctophymatoidea</taxon>
        <taxon>Soboliphymatidae</taxon>
        <taxon>Soboliphyme</taxon>
    </lineage>
</organism>
<dbReference type="InterPro" id="IPR025999">
    <property type="entry name" value="MCRS_N"/>
</dbReference>
<accession>A0A183IIF3</accession>
<dbReference type="WBParaSite" id="SBAD_0000355701-mRNA-1">
    <property type="protein sequence ID" value="SBAD_0000355701-mRNA-1"/>
    <property type="gene ID" value="SBAD_0000355701"/>
</dbReference>
<feature type="region of interest" description="Disordered" evidence="1">
    <location>
        <begin position="24"/>
        <end position="49"/>
    </location>
</feature>
<sequence>LSCHSSSPTVPVRRSTRDIKRRKFDDEVVESRPLPKSVKRHKGTDRRSSKLTKCVSVGTNTLHSEVQKRIAALNDVGRWLPTDDVALITAVEQTGDLSAVYEAVKFSCRFTQAEIEARWNALLYDPPISNLAQNAIKDMPNVMAVDVQSKTLFSSEEEEMLLQITAVSLCLFACLVAILCFQASHPTFETFQELLMENPEVFHHARKPRILMEHWKRLKEYHLLPDQKPLPLAQGNIQLSFSGKFGFRFCTRRNP</sequence>
<dbReference type="GO" id="GO:0031011">
    <property type="term" value="C:Ino80 complex"/>
    <property type="evidence" value="ECO:0007669"/>
    <property type="project" value="InterPro"/>
</dbReference>
<feature type="domain" description="Microspherule protein N-terminal" evidence="2">
    <location>
        <begin position="78"/>
        <end position="242"/>
    </location>
</feature>